<organism evidence="4 5">
    <name type="scientific">Alistipes hominis</name>
    <dbReference type="NCBI Taxonomy" id="2763015"/>
    <lineage>
        <taxon>Bacteria</taxon>
        <taxon>Pseudomonadati</taxon>
        <taxon>Bacteroidota</taxon>
        <taxon>Bacteroidia</taxon>
        <taxon>Bacteroidales</taxon>
        <taxon>Rikenellaceae</taxon>
        <taxon>Alistipes</taxon>
    </lineage>
</organism>
<gene>
    <name evidence="4" type="ORF">H8S08_10075</name>
</gene>
<dbReference type="SUPFAM" id="SSF53448">
    <property type="entry name" value="Nucleotide-diphospho-sugar transferases"/>
    <property type="match status" value="1"/>
</dbReference>
<dbReference type="RefSeq" id="WP_101573368.1">
    <property type="nucleotide sequence ID" value="NZ_JACOOK010000005.1"/>
</dbReference>
<dbReference type="CDD" id="cd00761">
    <property type="entry name" value="Glyco_tranf_GTA_type"/>
    <property type="match status" value="1"/>
</dbReference>
<dbReference type="InterPro" id="IPR001173">
    <property type="entry name" value="Glyco_trans_2-like"/>
</dbReference>
<dbReference type="PANTHER" id="PTHR22916">
    <property type="entry name" value="GLYCOSYLTRANSFERASE"/>
    <property type="match status" value="1"/>
</dbReference>
<accession>A0ABR7CNV4</accession>
<name>A0ABR7CNV4_9BACT</name>
<dbReference type="Proteomes" id="UP000636891">
    <property type="component" value="Unassembled WGS sequence"/>
</dbReference>
<feature type="domain" description="Glycosyltransferase 2-like" evidence="3">
    <location>
        <begin position="27"/>
        <end position="152"/>
    </location>
</feature>
<comment type="caution">
    <text evidence="4">The sequence shown here is derived from an EMBL/GenBank/DDBJ whole genome shotgun (WGS) entry which is preliminary data.</text>
</comment>
<dbReference type="EMBL" id="JACOOK010000005">
    <property type="protein sequence ID" value="MBC5617358.1"/>
    <property type="molecule type" value="Genomic_DNA"/>
</dbReference>
<evidence type="ECO:0000259" key="3">
    <source>
        <dbReference type="Pfam" id="PF00535"/>
    </source>
</evidence>
<evidence type="ECO:0000256" key="1">
    <source>
        <dbReference type="ARBA" id="ARBA00022676"/>
    </source>
</evidence>
<dbReference type="InterPro" id="IPR029044">
    <property type="entry name" value="Nucleotide-diphossugar_trans"/>
</dbReference>
<evidence type="ECO:0000313" key="5">
    <source>
        <dbReference type="Proteomes" id="UP000636891"/>
    </source>
</evidence>
<dbReference type="Gene3D" id="3.90.550.10">
    <property type="entry name" value="Spore Coat Polysaccharide Biosynthesis Protein SpsA, Chain A"/>
    <property type="match status" value="1"/>
</dbReference>
<evidence type="ECO:0000256" key="2">
    <source>
        <dbReference type="ARBA" id="ARBA00022679"/>
    </source>
</evidence>
<dbReference type="PANTHER" id="PTHR22916:SF51">
    <property type="entry name" value="GLYCOSYLTRANSFERASE EPSH-RELATED"/>
    <property type="match status" value="1"/>
</dbReference>
<keyword evidence="2" id="KW-0808">Transferase</keyword>
<protein>
    <submittedName>
        <fullName evidence="4">Glycosyltransferase</fullName>
    </submittedName>
</protein>
<reference evidence="4 5" key="1">
    <citation type="submission" date="2020-08" db="EMBL/GenBank/DDBJ databases">
        <title>Genome public.</title>
        <authorList>
            <person name="Liu C."/>
            <person name="Sun Q."/>
        </authorList>
    </citation>
    <scope>NUCLEOTIDE SEQUENCE [LARGE SCALE GENOMIC DNA]</scope>
    <source>
        <strain evidence="4 5">New-7</strain>
    </source>
</reference>
<evidence type="ECO:0000313" key="4">
    <source>
        <dbReference type="EMBL" id="MBC5617358.1"/>
    </source>
</evidence>
<dbReference type="Pfam" id="PF00535">
    <property type="entry name" value="Glycos_transf_2"/>
    <property type="match status" value="1"/>
</dbReference>
<sequence length="324" mass="37668">MEKKLTEGPVDPFGMENEMEKGKPKVSVVIPVYNTEKYLEATLQSIRNQTCCEIEIIVIDDGSTDCSAEIVRRAADEDGRIVLVSQPNRGLSLARNAGIARASGEFVYFMDSDDLLEKDALETCYRKCTEQRLDFVIFDAEAFSDEGADIPGIRYERTQGMRDRVYDGRELLALLLREGRYLPSACLSFVRLGLLRESGLRFYPDMLHEDELYTPMLYLYAARVGCIERAFFKRRVREGSIMTNRISRRNMEGYFTAFREMRFWKRSHPGDKRLVGLWFSYIVDPVIWKAHALPLRDKWRVVRAGFPYFGYVKVRTLFVFLFKR</sequence>
<proteinExistence type="predicted"/>
<keyword evidence="5" id="KW-1185">Reference proteome</keyword>
<keyword evidence="1" id="KW-0328">Glycosyltransferase</keyword>